<keyword evidence="1" id="KW-0677">Repeat</keyword>
<dbReference type="OMA" id="AHRTIRS"/>
<reference evidence="6 7" key="1">
    <citation type="journal article" date="2017" name="Genome Announc.">
        <title>Genome sequence of the saprophytic ascomycete Epicoccum nigrum ICMP 19927 strain isolated from New Zealand.</title>
        <authorList>
            <person name="Fokin M."/>
            <person name="Fleetwood D."/>
            <person name="Weir B.S."/>
            <person name="Villas-Boas S.G."/>
        </authorList>
    </citation>
    <scope>NUCLEOTIDE SEQUENCE [LARGE SCALE GENOMIC DNA]</scope>
    <source>
        <strain evidence="6 7">ICMP 19927</strain>
    </source>
</reference>
<accession>A0A1Y2MGE8</accession>
<evidence type="ECO:0000259" key="4">
    <source>
        <dbReference type="Pfam" id="PF24883"/>
    </source>
</evidence>
<proteinExistence type="predicted"/>
<dbReference type="Pfam" id="PF24883">
    <property type="entry name" value="NPHP3_N"/>
    <property type="match status" value="1"/>
</dbReference>
<dbReference type="Proteomes" id="UP000193240">
    <property type="component" value="Unassembled WGS sequence"/>
</dbReference>
<dbReference type="InterPro" id="IPR056884">
    <property type="entry name" value="NPHP3-like_N"/>
</dbReference>
<keyword evidence="7" id="KW-1185">Reference proteome</keyword>
<organism evidence="6 7">
    <name type="scientific">Epicoccum nigrum</name>
    <name type="common">Soil fungus</name>
    <name type="synonym">Epicoccum purpurascens</name>
    <dbReference type="NCBI Taxonomy" id="105696"/>
    <lineage>
        <taxon>Eukaryota</taxon>
        <taxon>Fungi</taxon>
        <taxon>Dikarya</taxon>
        <taxon>Ascomycota</taxon>
        <taxon>Pezizomycotina</taxon>
        <taxon>Dothideomycetes</taxon>
        <taxon>Pleosporomycetidae</taxon>
        <taxon>Pleosporales</taxon>
        <taxon>Pleosporineae</taxon>
        <taxon>Didymellaceae</taxon>
        <taxon>Epicoccum</taxon>
    </lineage>
</organism>
<dbReference type="PANTHER" id="PTHR10039:SF5">
    <property type="entry name" value="NACHT DOMAIN-CONTAINING PROTEIN"/>
    <property type="match status" value="1"/>
</dbReference>
<sequence>MTQRPIPAVGLATALLLLVDFAIKCLQKQNAIYQPGDGAAVPVVENAAVLQRIIDGLFRLQDCVGDAELRKLSEKSRAKLSEPALLMLKISDEARELVPPLIEALVAAQAKGSYGDPRWGTAREALCHHAVWKERDVTGLKKKLRAVRKEVDVALLLALRQYLDQSAETGLPVFSEEGSRVYWETWQNEALDAVHANEWKPKNKKHVDEFSSQQVERLIGAANEAYFCEQVFERLNFEELEHRLNAVATPHRGTLEWVFDDPQTDEGGVLEWLGNQRGENLFWVTGRPGAGKTTLMKSLFRNDRIFDYLEAWSGHAPGITSGFFFWNCGTELQRSGLGMLRSILYESLQDMIYGPLEKEASIIQTLFADRWEQFRSYGGGLDALSYAELRRAFELMISDTTTKFLFLIDGLDEMDEAADLVDIIPLLTTASNKENIKLLVSSRPSPAFQEAFDKRPRLWVDDHTSRDVHAYITDAFGQNEALAKLRGNTVAPEEKDIVEMLTEASSGIFLWAKLATKFLLQELTGNDNFTALQNRAEVLPADLDELLSHILSNLEPADLEQACKISALVEAHGYPPLLGLSFALSSDEKASIAAPRAALKQADMAARYDAMRHMLTYKCRNLFDVFDTAPPPTNPNPAMESIALPALRVTYAHRTIRSFFLSPSTQKAQRLPEGFSAAAAWAAAHLHTLKALTGPSSSSSGTFPLWAPLSRCLEASLLLASATGKAHVTYLSSALDTALALHGVGTAGPAASAAQTQSASAASSTSPRPQTAKSQSRNGSSASSLSASLSSLSPNGNPNSNPSPHSSAGAGGAGKKTTTTTTTTSQQRPVSSYPLPLAEVEVTTDLPSFAGAETQVASALDLAALLNLRDYIGLKAKDADRKTARHALEYSAAMRRRVGLGGESLWLGEPTGPRGLRDSVRPTAVRTTGGDAGAGAAAGDLRLLRAQYAKKRDDVEALMQYYTLAVRWGKKPPALEALEAV</sequence>
<feature type="signal peptide" evidence="3">
    <location>
        <begin position="1"/>
        <end position="27"/>
    </location>
</feature>
<feature type="domain" description="DUF7791" evidence="5">
    <location>
        <begin position="577"/>
        <end position="698"/>
    </location>
</feature>
<feature type="compositionally biased region" description="Low complexity" evidence="2">
    <location>
        <begin position="755"/>
        <end position="808"/>
    </location>
</feature>
<dbReference type="PANTHER" id="PTHR10039">
    <property type="entry name" value="AMELOGENIN"/>
    <property type="match status" value="1"/>
</dbReference>
<protein>
    <submittedName>
        <fullName evidence="6">Uncharacterized protein</fullName>
    </submittedName>
</protein>
<evidence type="ECO:0000256" key="3">
    <source>
        <dbReference type="SAM" id="SignalP"/>
    </source>
</evidence>
<feature type="compositionally biased region" description="Low complexity" evidence="2">
    <location>
        <begin position="815"/>
        <end position="832"/>
    </location>
</feature>
<dbReference type="Pfam" id="PF25053">
    <property type="entry name" value="DUF7791"/>
    <property type="match status" value="1"/>
</dbReference>
<feature type="region of interest" description="Disordered" evidence="2">
    <location>
        <begin position="909"/>
        <end position="931"/>
    </location>
</feature>
<evidence type="ECO:0000313" key="7">
    <source>
        <dbReference type="Proteomes" id="UP000193240"/>
    </source>
</evidence>
<keyword evidence="3" id="KW-0732">Signal</keyword>
<dbReference type="AlphaFoldDB" id="A0A1Y2MGE8"/>
<feature type="region of interest" description="Disordered" evidence="2">
    <location>
        <begin position="755"/>
        <end position="835"/>
    </location>
</feature>
<dbReference type="Gene3D" id="3.40.50.300">
    <property type="entry name" value="P-loop containing nucleotide triphosphate hydrolases"/>
    <property type="match status" value="1"/>
</dbReference>
<gene>
    <name evidence="6" type="ORF">B5807_01797</name>
</gene>
<dbReference type="SUPFAM" id="SSF52540">
    <property type="entry name" value="P-loop containing nucleoside triphosphate hydrolases"/>
    <property type="match status" value="1"/>
</dbReference>
<dbReference type="InterPro" id="IPR027417">
    <property type="entry name" value="P-loop_NTPase"/>
</dbReference>
<feature type="chain" id="PRO_5012756656" evidence="3">
    <location>
        <begin position="28"/>
        <end position="981"/>
    </location>
</feature>
<dbReference type="STRING" id="105696.A0A1Y2MGE8"/>
<evidence type="ECO:0000256" key="2">
    <source>
        <dbReference type="SAM" id="MobiDB-lite"/>
    </source>
</evidence>
<feature type="domain" description="Nephrocystin 3-like N-terminal" evidence="4">
    <location>
        <begin position="253"/>
        <end position="443"/>
    </location>
</feature>
<dbReference type="InParanoid" id="A0A1Y2MGE8"/>
<dbReference type="EMBL" id="KZ107838">
    <property type="protein sequence ID" value="OSS54859.1"/>
    <property type="molecule type" value="Genomic_DNA"/>
</dbReference>
<evidence type="ECO:0000313" key="6">
    <source>
        <dbReference type="EMBL" id="OSS54859.1"/>
    </source>
</evidence>
<name>A0A1Y2MGE8_EPING</name>
<evidence type="ECO:0000256" key="1">
    <source>
        <dbReference type="ARBA" id="ARBA00022737"/>
    </source>
</evidence>
<dbReference type="InterPro" id="IPR056693">
    <property type="entry name" value="DUF7791"/>
</dbReference>
<evidence type="ECO:0000259" key="5">
    <source>
        <dbReference type="Pfam" id="PF25053"/>
    </source>
</evidence>